<evidence type="ECO:0000256" key="1">
    <source>
        <dbReference type="SAM" id="MobiDB-lite"/>
    </source>
</evidence>
<comment type="caution">
    <text evidence="3">The sequence shown here is derived from an EMBL/GenBank/DDBJ whole genome shotgun (WGS) entry which is preliminary data.</text>
</comment>
<dbReference type="InterPro" id="IPR055079">
    <property type="entry name" value="POP1_C"/>
</dbReference>
<dbReference type="Proteomes" id="UP001176940">
    <property type="component" value="Unassembled WGS sequence"/>
</dbReference>
<accession>A0ABN9KXQ7</accession>
<name>A0ABN9KXQ7_9NEOB</name>
<evidence type="ECO:0000313" key="4">
    <source>
        <dbReference type="Proteomes" id="UP001176940"/>
    </source>
</evidence>
<proteinExistence type="predicted"/>
<evidence type="ECO:0000313" key="3">
    <source>
        <dbReference type="EMBL" id="CAJ0922838.1"/>
    </source>
</evidence>
<dbReference type="InterPro" id="IPR039182">
    <property type="entry name" value="Pop1"/>
</dbReference>
<evidence type="ECO:0000259" key="2">
    <source>
        <dbReference type="Pfam" id="PF22770"/>
    </source>
</evidence>
<dbReference type="EMBL" id="CAUEEQ010002448">
    <property type="protein sequence ID" value="CAJ0922838.1"/>
    <property type="molecule type" value="Genomic_DNA"/>
</dbReference>
<dbReference type="Pfam" id="PF22770">
    <property type="entry name" value="POP1_C"/>
    <property type="match status" value="1"/>
</dbReference>
<dbReference type="PANTHER" id="PTHR22731">
    <property type="entry name" value="RIBONUCLEASES P/MRP PROTEIN SUBUNIT POP1"/>
    <property type="match status" value="1"/>
</dbReference>
<sequence>MVYTRRPPAKRTNFIKHGVLAPFYCPWNPLTGEWQMRLPIGVELSKVKPQIDELETKVKTSPNNEEMEFSAVNAEPETTLEEDTRRDFSVLRSKKILKMLSALVAPVGHGSKRPSDLRSHDLSSLLGSVLSHFPRSLVWVRLSMVTKGSPELHSLICIPSEQDFLNLQKDKSFAGPLEPKHGDHFKKKILKIKKDKKKKKVKTNDKTDRSDATEEPSCSDDLTLGLWPSPLPELTTHCRRLLLGYVTQGDFSMAVGSGEGLGFVSLTGLAHMLSGQPEDKAGLVLIRNLTSLQYRFAKLTVEV</sequence>
<feature type="domain" description="POP1 C-terminal" evidence="2">
    <location>
        <begin position="136"/>
        <end position="303"/>
    </location>
</feature>
<gene>
    <name evidence="3" type="ORF">RIMI_LOCUS1839805</name>
</gene>
<organism evidence="3 4">
    <name type="scientific">Ranitomeya imitator</name>
    <name type="common">mimic poison frog</name>
    <dbReference type="NCBI Taxonomy" id="111125"/>
    <lineage>
        <taxon>Eukaryota</taxon>
        <taxon>Metazoa</taxon>
        <taxon>Chordata</taxon>
        <taxon>Craniata</taxon>
        <taxon>Vertebrata</taxon>
        <taxon>Euteleostomi</taxon>
        <taxon>Amphibia</taxon>
        <taxon>Batrachia</taxon>
        <taxon>Anura</taxon>
        <taxon>Neobatrachia</taxon>
        <taxon>Hyloidea</taxon>
        <taxon>Dendrobatidae</taxon>
        <taxon>Dendrobatinae</taxon>
        <taxon>Ranitomeya</taxon>
    </lineage>
</organism>
<feature type="compositionally biased region" description="Basic and acidic residues" evidence="1">
    <location>
        <begin position="202"/>
        <end position="212"/>
    </location>
</feature>
<reference evidence="3" key="1">
    <citation type="submission" date="2023-07" db="EMBL/GenBank/DDBJ databases">
        <authorList>
            <person name="Stuckert A."/>
        </authorList>
    </citation>
    <scope>NUCLEOTIDE SEQUENCE</scope>
</reference>
<protein>
    <recommendedName>
        <fullName evidence="2">POP1 C-terminal domain-containing protein</fullName>
    </recommendedName>
</protein>
<keyword evidence="4" id="KW-1185">Reference proteome</keyword>
<dbReference type="PANTHER" id="PTHR22731:SF3">
    <property type="entry name" value="RIBONUCLEASES P_MRP PROTEIN SUBUNIT POP1"/>
    <property type="match status" value="1"/>
</dbReference>
<feature type="region of interest" description="Disordered" evidence="1">
    <location>
        <begin position="196"/>
        <end position="220"/>
    </location>
</feature>